<protein>
    <submittedName>
        <fullName evidence="1">Uncharacterized protein</fullName>
    </submittedName>
</protein>
<dbReference type="Proteomes" id="UP000177797">
    <property type="component" value="Unassembled WGS sequence"/>
</dbReference>
<dbReference type="EMBL" id="MHSA01000012">
    <property type="protein sequence ID" value="OHA34404.1"/>
    <property type="molecule type" value="Genomic_DNA"/>
</dbReference>
<evidence type="ECO:0000313" key="2">
    <source>
        <dbReference type="Proteomes" id="UP000177797"/>
    </source>
</evidence>
<name>A0A1G2NEB0_9BACT</name>
<proteinExistence type="predicted"/>
<sequence length="129" mass="14210">MFLALTIFIISLAGLAALFAFKIAEISGKETLLQSLSHRGDELLSRGRKTLARKSKEVHHIHIKPALKKAGEAAREAIASGCEWCIREMRQAARLLRGKEPTAPPGGSVSVFLKQMLDFKNGKKDELDK</sequence>
<reference evidence="1 2" key="1">
    <citation type="journal article" date="2016" name="Nat. Commun.">
        <title>Thousands of microbial genomes shed light on interconnected biogeochemical processes in an aquifer system.</title>
        <authorList>
            <person name="Anantharaman K."/>
            <person name="Brown C.T."/>
            <person name="Hug L.A."/>
            <person name="Sharon I."/>
            <person name="Castelle C.J."/>
            <person name="Probst A.J."/>
            <person name="Thomas B.C."/>
            <person name="Singh A."/>
            <person name="Wilkins M.J."/>
            <person name="Karaoz U."/>
            <person name="Brodie E.L."/>
            <person name="Williams K.H."/>
            <person name="Hubbard S.S."/>
            <person name="Banfield J.F."/>
        </authorList>
    </citation>
    <scope>NUCLEOTIDE SEQUENCE [LARGE SCALE GENOMIC DNA]</scope>
</reference>
<evidence type="ECO:0000313" key="1">
    <source>
        <dbReference type="EMBL" id="OHA34404.1"/>
    </source>
</evidence>
<gene>
    <name evidence="1" type="ORF">A2938_00955</name>
</gene>
<accession>A0A1G2NEB0</accession>
<dbReference type="AlphaFoldDB" id="A0A1G2NEB0"/>
<organism evidence="1 2">
    <name type="scientific">Candidatus Taylorbacteria bacterium RIFCSPLOWO2_01_FULL_48_100</name>
    <dbReference type="NCBI Taxonomy" id="1802322"/>
    <lineage>
        <taxon>Bacteria</taxon>
        <taxon>Candidatus Tayloriibacteriota</taxon>
    </lineage>
</organism>
<comment type="caution">
    <text evidence="1">The sequence shown here is derived from an EMBL/GenBank/DDBJ whole genome shotgun (WGS) entry which is preliminary data.</text>
</comment>